<dbReference type="Gene3D" id="1.10.510.10">
    <property type="entry name" value="Transferase(Phosphotransferase) domain 1"/>
    <property type="match status" value="1"/>
</dbReference>
<evidence type="ECO:0000256" key="7">
    <source>
        <dbReference type="ARBA" id="ARBA00022692"/>
    </source>
</evidence>
<dbReference type="PANTHER" id="PTHR47986:SF34">
    <property type="entry name" value="RECEPTOR-LIKE KINASE TMK2"/>
    <property type="match status" value="1"/>
</dbReference>
<dbReference type="Proteomes" id="UP001054889">
    <property type="component" value="Unassembled WGS sequence"/>
</dbReference>
<name>A0AAV5EC21_ELECO</name>
<keyword evidence="14 18" id="KW-0472">Membrane</keyword>
<evidence type="ECO:0000256" key="1">
    <source>
        <dbReference type="ARBA" id="ARBA00004162"/>
    </source>
</evidence>
<keyword evidence="10 17" id="KW-0547">Nucleotide-binding</keyword>
<comment type="similarity">
    <text evidence="2">Belongs to the protein kinase superfamily. Ser/Thr protein kinase family.</text>
</comment>
<evidence type="ECO:0000256" key="10">
    <source>
        <dbReference type="ARBA" id="ARBA00022741"/>
    </source>
</evidence>
<comment type="subcellular location">
    <subcellularLocation>
        <location evidence="1">Cell membrane</location>
        <topology evidence="1">Single-pass membrane protein</topology>
    </subcellularLocation>
</comment>
<evidence type="ECO:0000256" key="6">
    <source>
        <dbReference type="ARBA" id="ARBA00022679"/>
    </source>
</evidence>
<evidence type="ECO:0000256" key="9">
    <source>
        <dbReference type="ARBA" id="ARBA00022737"/>
    </source>
</evidence>
<dbReference type="InterPro" id="IPR008271">
    <property type="entry name" value="Ser/Thr_kinase_AS"/>
</dbReference>
<evidence type="ECO:0000256" key="18">
    <source>
        <dbReference type="SAM" id="Phobius"/>
    </source>
</evidence>
<dbReference type="InterPro" id="IPR052422">
    <property type="entry name" value="Auxin_Ser/Thr_Kinase"/>
</dbReference>
<dbReference type="FunFam" id="3.30.200.20:FF:000039">
    <property type="entry name" value="receptor-like protein kinase FERONIA"/>
    <property type="match status" value="1"/>
</dbReference>
<evidence type="ECO:0000313" key="21">
    <source>
        <dbReference type="EMBL" id="GJN20939.1"/>
    </source>
</evidence>
<evidence type="ECO:0000256" key="8">
    <source>
        <dbReference type="ARBA" id="ARBA00022729"/>
    </source>
</evidence>
<comment type="caution">
    <text evidence="21">The sequence shown here is derived from an EMBL/GenBank/DDBJ whole genome shotgun (WGS) entry which is preliminary data.</text>
</comment>
<feature type="binding site" evidence="17">
    <location>
        <position position="467"/>
    </location>
    <ligand>
        <name>ATP</name>
        <dbReference type="ChEBI" id="CHEBI:30616"/>
    </ligand>
</feature>
<feature type="domain" description="Protein kinase" evidence="20">
    <location>
        <begin position="440"/>
        <end position="675"/>
    </location>
</feature>
<evidence type="ECO:0000256" key="11">
    <source>
        <dbReference type="ARBA" id="ARBA00022777"/>
    </source>
</evidence>
<keyword evidence="8 19" id="KW-0732">Signal</keyword>
<evidence type="ECO:0000256" key="15">
    <source>
        <dbReference type="ARBA" id="ARBA00023170"/>
    </source>
</evidence>
<evidence type="ECO:0000256" key="2">
    <source>
        <dbReference type="ARBA" id="ARBA00008684"/>
    </source>
</evidence>
<proteinExistence type="inferred from homology"/>
<keyword evidence="12 17" id="KW-0067">ATP-binding</keyword>
<dbReference type="GO" id="GO:0004674">
    <property type="term" value="F:protein serine/threonine kinase activity"/>
    <property type="evidence" value="ECO:0007669"/>
    <property type="project" value="UniProtKB-KW"/>
</dbReference>
<keyword evidence="9" id="KW-0677">Repeat</keyword>
<dbReference type="InterPro" id="IPR011009">
    <property type="entry name" value="Kinase-like_dom_sf"/>
</dbReference>
<gene>
    <name evidence="21" type="primary">gb08378</name>
    <name evidence="21" type="ORF">PR202_gb08378</name>
</gene>
<dbReference type="Pfam" id="PF07714">
    <property type="entry name" value="PK_Tyr_Ser-Thr"/>
    <property type="match status" value="1"/>
</dbReference>
<dbReference type="PROSITE" id="PS00108">
    <property type="entry name" value="PROTEIN_KINASE_ST"/>
    <property type="match status" value="1"/>
</dbReference>
<dbReference type="InterPro" id="IPR001611">
    <property type="entry name" value="Leu-rich_rpt"/>
</dbReference>
<dbReference type="PROSITE" id="PS50011">
    <property type="entry name" value="PROTEIN_KINASE_DOM"/>
    <property type="match status" value="1"/>
</dbReference>
<evidence type="ECO:0000256" key="12">
    <source>
        <dbReference type="ARBA" id="ARBA00022840"/>
    </source>
</evidence>
<evidence type="ECO:0000256" key="13">
    <source>
        <dbReference type="ARBA" id="ARBA00022989"/>
    </source>
</evidence>
<protein>
    <recommendedName>
        <fullName evidence="20">Protein kinase domain-containing protein</fullName>
    </recommendedName>
</protein>
<dbReference type="Pfam" id="PF08263">
    <property type="entry name" value="LRRNT_2"/>
    <property type="match status" value="2"/>
</dbReference>
<keyword evidence="13 18" id="KW-1133">Transmembrane helix</keyword>
<feature type="transmembrane region" description="Helical" evidence="18">
    <location>
        <begin position="367"/>
        <end position="390"/>
    </location>
</feature>
<keyword evidence="7 18" id="KW-0812">Transmembrane</keyword>
<evidence type="ECO:0000256" key="19">
    <source>
        <dbReference type="SAM" id="SignalP"/>
    </source>
</evidence>
<dbReference type="SUPFAM" id="SSF52058">
    <property type="entry name" value="L domain-like"/>
    <property type="match status" value="1"/>
</dbReference>
<evidence type="ECO:0000256" key="5">
    <source>
        <dbReference type="ARBA" id="ARBA00022614"/>
    </source>
</evidence>
<dbReference type="InterPro" id="IPR013210">
    <property type="entry name" value="LRR_N_plant-typ"/>
</dbReference>
<evidence type="ECO:0000259" key="20">
    <source>
        <dbReference type="PROSITE" id="PS50011"/>
    </source>
</evidence>
<keyword evidence="11" id="KW-0418">Kinase</keyword>
<dbReference type="InterPro" id="IPR000719">
    <property type="entry name" value="Prot_kinase_dom"/>
</dbReference>
<dbReference type="PROSITE" id="PS00107">
    <property type="entry name" value="PROTEIN_KINASE_ATP"/>
    <property type="match status" value="1"/>
</dbReference>
<sequence>MARAGFSPLVLLLAAAVASLSYAAAVAMLNFSDTDAITDFTKLLSNPPSSWVGGGDVCGGTFVGITCDGSRRVIDIDLSDQGLSGTLTPLLSSLTSLPYDFLRGLTSLTELTMGNLPLVPWSIPEAIVNCVVLEKLYAVNASVTGTIPAVLSNLKSLKMLSLSLNYLTGGLPTELVKLSALELLELDDQIYEVKLSGPIEVLASFKSLKSLNVRNNFLTGIVPASLVGPCNPIVSVLLELSSGFGSPMRLAQTWAGDNACSGKWLGIICRNAVVVEIDLSGQNLSGTISPALGDLGMLERINLSYNNISGVIPTSLTTLSNLIFLDVSSNNITEPVPRFNATVRVIGMRNVSTSPSLGKSKSKKEKMIIVIGLAASILIVLVICVGVFMCQQRKRKGAIPLAQQKESGAAITTELNSIDHLESNVVRFTMDVLLQATNNFSEDNRLGEGGWGVVFKGTIDGNLVAIKRCNCGTNVTNGLEEFNAEINILEKLRHRYVVKLLGYCAHNMEKLLVYEYMPGGTLRDRLLHSSYTFTWTQRMIVARDIARGIEYVHNFLLENFIHRDIKVSNILLDKNLRAKVSDFGLVKAANESDKSIPAFDLAGTFGYVAPEYANTGKVTRKSDVYAYGVVLMEIISGRKVLDESLKEDEKYFLPIFRKSLRQRTELLEAFTAFYT</sequence>
<dbReference type="Gene3D" id="3.30.200.20">
    <property type="entry name" value="Phosphorylase Kinase, domain 1"/>
    <property type="match status" value="1"/>
</dbReference>
<reference evidence="21" key="2">
    <citation type="submission" date="2021-12" db="EMBL/GenBank/DDBJ databases">
        <title>Resequencing data analysis of finger millet.</title>
        <authorList>
            <person name="Hatakeyama M."/>
            <person name="Aluri S."/>
            <person name="Balachadran M.T."/>
            <person name="Sivarajan S.R."/>
            <person name="Poveda L."/>
            <person name="Shimizu-Inatsugi R."/>
            <person name="Schlapbach R."/>
            <person name="Sreeman S.M."/>
            <person name="Shimizu K.K."/>
        </authorList>
    </citation>
    <scope>NUCLEOTIDE SEQUENCE</scope>
</reference>
<keyword evidence="16" id="KW-0325">Glycoprotein</keyword>
<dbReference type="GO" id="GO:0005524">
    <property type="term" value="F:ATP binding"/>
    <property type="evidence" value="ECO:0007669"/>
    <property type="project" value="UniProtKB-UniRule"/>
</dbReference>
<dbReference type="SUPFAM" id="SSF56112">
    <property type="entry name" value="Protein kinase-like (PK-like)"/>
    <property type="match status" value="1"/>
</dbReference>
<dbReference type="Pfam" id="PF00560">
    <property type="entry name" value="LRR_1"/>
    <property type="match status" value="1"/>
</dbReference>
<feature type="signal peptide" evidence="19">
    <location>
        <begin position="1"/>
        <end position="23"/>
    </location>
</feature>
<keyword evidence="22" id="KW-1185">Reference proteome</keyword>
<dbReference type="InterPro" id="IPR017441">
    <property type="entry name" value="Protein_kinase_ATP_BS"/>
</dbReference>
<feature type="chain" id="PRO_5043876273" description="Protein kinase domain-containing protein" evidence="19">
    <location>
        <begin position="24"/>
        <end position="675"/>
    </location>
</feature>
<keyword evidence="4" id="KW-0723">Serine/threonine-protein kinase</keyword>
<dbReference type="Pfam" id="PF13855">
    <property type="entry name" value="LRR_8"/>
    <property type="match status" value="1"/>
</dbReference>
<dbReference type="PANTHER" id="PTHR47986">
    <property type="entry name" value="OSJNBA0070M12.3 PROTEIN"/>
    <property type="match status" value="1"/>
</dbReference>
<dbReference type="InterPro" id="IPR032675">
    <property type="entry name" value="LRR_dom_sf"/>
</dbReference>
<evidence type="ECO:0000256" key="16">
    <source>
        <dbReference type="ARBA" id="ARBA00023180"/>
    </source>
</evidence>
<keyword evidence="6" id="KW-0808">Transferase</keyword>
<evidence type="ECO:0000313" key="22">
    <source>
        <dbReference type="Proteomes" id="UP001054889"/>
    </source>
</evidence>
<evidence type="ECO:0000256" key="4">
    <source>
        <dbReference type="ARBA" id="ARBA00022527"/>
    </source>
</evidence>
<evidence type="ECO:0000256" key="17">
    <source>
        <dbReference type="PROSITE-ProRule" id="PRU10141"/>
    </source>
</evidence>
<keyword evidence="15" id="KW-0675">Receptor</keyword>
<accession>A0AAV5EC21</accession>
<keyword evidence="3" id="KW-1003">Cell membrane</keyword>
<dbReference type="GO" id="GO:0005886">
    <property type="term" value="C:plasma membrane"/>
    <property type="evidence" value="ECO:0007669"/>
    <property type="project" value="UniProtKB-SubCell"/>
</dbReference>
<evidence type="ECO:0000256" key="14">
    <source>
        <dbReference type="ARBA" id="ARBA00023136"/>
    </source>
</evidence>
<reference evidence="21" key="1">
    <citation type="journal article" date="2018" name="DNA Res.">
        <title>Multiple hybrid de novo genome assembly of finger millet, an orphan allotetraploid crop.</title>
        <authorList>
            <person name="Hatakeyama M."/>
            <person name="Aluri S."/>
            <person name="Balachadran M.T."/>
            <person name="Sivarajan S.R."/>
            <person name="Patrignani A."/>
            <person name="Gruter S."/>
            <person name="Poveda L."/>
            <person name="Shimizu-Inatsugi R."/>
            <person name="Baeten J."/>
            <person name="Francoijs K.J."/>
            <person name="Nataraja K.N."/>
            <person name="Reddy Y.A.N."/>
            <person name="Phadnis S."/>
            <person name="Ravikumar R.L."/>
            <person name="Schlapbach R."/>
            <person name="Sreeman S.M."/>
            <person name="Shimizu K.K."/>
        </authorList>
    </citation>
    <scope>NUCLEOTIDE SEQUENCE</scope>
</reference>
<dbReference type="SMART" id="SM00220">
    <property type="entry name" value="S_TKc"/>
    <property type="match status" value="1"/>
</dbReference>
<keyword evidence="5" id="KW-0433">Leucine-rich repeat</keyword>
<dbReference type="Gene3D" id="3.80.10.10">
    <property type="entry name" value="Ribonuclease Inhibitor"/>
    <property type="match status" value="2"/>
</dbReference>
<organism evidence="21 22">
    <name type="scientific">Eleusine coracana subsp. coracana</name>
    <dbReference type="NCBI Taxonomy" id="191504"/>
    <lineage>
        <taxon>Eukaryota</taxon>
        <taxon>Viridiplantae</taxon>
        <taxon>Streptophyta</taxon>
        <taxon>Embryophyta</taxon>
        <taxon>Tracheophyta</taxon>
        <taxon>Spermatophyta</taxon>
        <taxon>Magnoliopsida</taxon>
        <taxon>Liliopsida</taxon>
        <taxon>Poales</taxon>
        <taxon>Poaceae</taxon>
        <taxon>PACMAD clade</taxon>
        <taxon>Chloridoideae</taxon>
        <taxon>Cynodonteae</taxon>
        <taxon>Eleusininae</taxon>
        <taxon>Eleusine</taxon>
    </lineage>
</organism>
<dbReference type="InterPro" id="IPR001245">
    <property type="entry name" value="Ser-Thr/Tyr_kinase_cat_dom"/>
</dbReference>
<dbReference type="AlphaFoldDB" id="A0AAV5EC21"/>
<evidence type="ECO:0000256" key="3">
    <source>
        <dbReference type="ARBA" id="ARBA00022475"/>
    </source>
</evidence>
<dbReference type="EMBL" id="BQKI01000075">
    <property type="protein sequence ID" value="GJN20939.1"/>
    <property type="molecule type" value="Genomic_DNA"/>
</dbReference>
<dbReference type="FunFam" id="3.80.10.10:FF:000129">
    <property type="entry name" value="Leucine-rich repeat receptor-like kinase"/>
    <property type="match status" value="1"/>
</dbReference>